<dbReference type="GO" id="GO:0048040">
    <property type="term" value="F:UDP-glucuronate decarboxylase activity"/>
    <property type="evidence" value="ECO:0007669"/>
    <property type="project" value="TreeGrafter"/>
</dbReference>
<protein>
    <submittedName>
        <fullName evidence="6">dTDP-glucose 4,6-dehydratase</fullName>
    </submittedName>
</protein>
<reference evidence="6" key="1">
    <citation type="journal article" date="2023" name="Int. J. Syst. Evol. Microbiol.">
        <title>Methylocystis iwaonis sp. nov., a type II methane-oxidizing bacterium from surface soil of a rice paddy field in Japan, and emended description of the genus Methylocystis (ex Whittenbury et al. 1970) Bowman et al. 1993.</title>
        <authorList>
            <person name="Kaise H."/>
            <person name="Sawadogo J.B."/>
            <person name="Alam M.S."/>
            <person name="Ueno C."/>
            <person name="Dianou D."/>
            <person name="Shinjo R."/>
            <person name="Asakawa S."/>
        </authorList>
    </citation>
    <scope>NUCLEOTIDE SEQUENCE</scope>
    <source>
        <strain evidence="6">LMG27198</strain>
    </source>
</reference>
<evidence type="ECO:0000256" key="3">
    <source>
        <dbReference type="ARBA" id="ARBA00023027"/>
    </source>
</evidence>
<evidence type="ECO:0000256" key="1">
    <source>
        <dbReference type="ARBA" id="ARBA00001911"/>
    </source>
</evidence>
<comment type="cofactor">
    <cofactor evidence="1">
        <name>NAD(+)</name>
        <dbReference type="ChEBI" id="CHEBI:57540"/>
    </cofactor>
</comment>
<dbReference type="GO" id="GO:0005737">
    <property type="term" value="C:cytoplasm"/>
    <property type="evidence" value="ECO:0007669"/>
    <property type="project" value="TreeGrafter"/>
</dbReference>
<evidence type="ECO:0000256" key="2">
    <source>
        <dbReference type="ARBA" id="ARBA00022793"/>
    </source>
</evidence>
<comment type="caution">
    <text evidence="6">The sequence shown here is derived from an EMBL/GenBank/DDBJ whole genome shotgun (WGS) entry which is preliminary data.</text>
</comment>
<dbReference type="SUPFAM" id="SSF51735">
    <property type="entry name" value="NAD(P)-binding Rossmann-fold domains"/>
    <property type="match status" value="1"/>
</dbReference>
<keyword evidence="2" id="KW-0210">Decarboxylase</keyword>
<dbReference type="Pfam" id="PF01370">
    <property type="entry name" value="Epimerase"/>
    <property type="match status" value="1"/>
</dbReference>
<dbReference type="InterPro" id="IPR044516">
    <property type="entry name" value="UXS-like"/>
</dbReference>
<keyword evidence="3" id="KW-0520">NAD</keyword>
<organism evidence="6 7">
    <name type="scientific">Methylocystis echinoides</name>
    <dbReference type="NCBI Taxonomy" id="29468"/>
    <lineage>
        <taxon>Bacteria</taxon>
        <taxon>Pseudomonadati</taxon>
        <taxon>Pseudomonadota</taxon>
        <taxon>Alphaproteobacteria</taxon>
        <taxon>Hyphomicrobiales</taxon>
        <taxon>Methylocystaceae</taxon>
        <taxon>Methylocystis</taxon>
    </lineage>
</organism>
<dbReference type="InterPro" id="IPR001509">
    <property type="entry name" value="Epimerase_deHydtase"/>
</dbReference>
<dbReference type="AlphaFoldDB" id="A0A9W6GQM2"/>
<keyword evidence="7" id="KW-1185">Reference proteome</keyword>
<gene>
    <name evidence="6" type="ORF">LMG27198_02690</name>
</gene>
<dbReference type="PANTHER" id="PTHR43078:SF7">
    <property type="entry name" value="UDP-GLUCURONATE DECARBOXYLASE"/>
    <property type="match status" value="1"/>
</dbReference>
<name>A0A9W6GQM2_9HYPH</name>
<evidence type="ECO:0000313" key="6">
    <source>
        <dbReference type="EMBL" id="GLI91277.1"/>
    </source>
</evidence>
<dbReference type="GO" id="GO:0042732">
    <property type="term" value="P:D-xylose metabolic process"/>
    <property type="evidence" value="ECO:0007669"/>
    <property type="project" value="InterPro"/>
</dbReference>
<proteinExistence type="predicted"/>
<dbReference type="EMBL" id="BSEC01000001">
    <property type="protein sequence ID" value="GLI91277.1"/>
    <property type="molecule type" value="Genomic_DNA"/>
</dbReference>
<dbReference type="GO" id="GO:0070403">
    <property type="term" value="F:NAD+ binding"/>
    <property type="evidence" value="ECO:0007669"/>
    <property type="project" value="InterPro"/>
</dbReference>
<dbReference type="InterPro" id="IPR036291">
    <property type="entry name" value="NAD(P)-bd_dom_sf"/>
</dbReference>
<dbReference type="Gene3D" id="3.40.50.720">
    <property type="entry name" value="NAD(P)-binding Rossmann-like Domain"/>
    <property type="match status" value="1"/>
</dbReference>
<dbReference type="Proteomes" id="UP001144323">
    <property type="component" value="Unassembled WGS sequence"/>
</dbReference>
<keyword evidence="4" id="KW-0456">Lyase</keyword>
<dbReference type="PANTHER" id="PTHR43078">
    <property type="entry name" value="UDP-GLUCURONIC ACID DECARBOXYLASE-RELATED"/>
    <property type="match status" value="1"/>
</dbReference>
<feature type="domain" description="NAD-dependent epimerase/dehydratase" evidence="5">
    <location>
        <begin position="39"/>
        <end position="282"/>
    </location>
</feature>
<sequence length="367" mass="39761">MSIAIPDGAALSRHPLWRADIARILSAPLPWEAFEGRTVLVAGANGFLPAAMVETLLTLSDRGAGLKVIALARSRENALRRFAGWLAHPAFSLIVADVSAPVEIDDPIDMIVHAASQASPRYYDVDPVGTALPNILGTQRLLELARRKETRRFLYLSSSEVYGVGDRRDPIAEHDFAALDPATLRACYAESKRMGETLCVSHGAQYGVDCVIARPFHTYGPGMRLDDGRVFADFVRDIVTGRDIVLNSDGGAQRAFCYLADAVEAFFTLLLKGAQGTAYNVGNAQAVMAIRDLATLLVGLRPERGLVARFAPPRDGYLASGVARAEPNTARLEGLGWRPRTGVAEGFRRTIDIYADIYDRRAPGAIA</sequence>
<evidence type="ECO:0000313" key="7">
    <source>
        <dbReference type="Proteomes" id="UP001144323"/>
    </source>
</evidence>
<evidence type="ECO:0000256" key="4">
    <source>
        <dbReference type="ARBA" id="ARBA00023239"/>
    </source>
</evidence>
<dbReference type="RefSeq" id="WP_281799838.1">
    <property type="nucleotide sequence ID" value="NZ_BSEC01000001.1"/>
</dbReference>
<evidence type="ECO:0000259" key="5">
    <source>
        <dbReference type="Pfam" id="PF01370"/>
    </source>
</evidence>
<accession>A0A9W6GQM2</accession>